<keyword evidence="14 21" id="KW-0067">ATP-binding</keyword>
<evidence type="ECO:0000256" key="20">
    <source>
        <dbReference type="ARBA" id="ARBA00023264"/>
    </source>
</evidence>
<keyword evidence="9 21" id="KW-0808">Transferase</keyword>
<keyword evidence="13 21" id="KW-0418">Kinase</keyword>
<dbReference type="CDD" id="cd14264">
    <property type="entry name" value="DAGK_IM"/>
    <property type="match status" value="1"/>
</dbReference>
<evidence type="ECO:0000256" key="22">
    <source>
        <dbReference type="SAM" id="MobiDB-lite"/>
    </source>
</evidence>
<dbReference type="PANTHER" id="PTHR34299">
    <property type="entry name" value="DIACYLGLYCEROL KINASE"/>
    <property type="match status" value="1"/>
</dbReference>
<evidence type="ECO:0000256" key="8">
    <source>
        <dbReference type="ARBA" id="ARBA00022519"/>
    </source>
</evidence>
<keyword evidence="15" id="KW-0460">Magnesium</keyword>
<comment type="caution">
    <text evidence="23">The sequence shown here is derived from an EMBL/GenBank/DDBJ whole genome shotgun (WGS) entry which is preliminary data.</text>
</comment>
<gene>
    <name evidence="23" type="ORF">GCM10023090_08650</name>
</gene>
<organism evidence="23 24">
    <name type="scientific">Acidovorax lacteus</name>
    <dbReference type="NCBI Taxonomy" id="1924988"/>
    <lineage>
        <taxon>Bacteria</taxon>
        <taxon>Pseudomonadati</taxon>
        <taxon>Pseudomonadota</taxon>
        <taxon>Betaproteobacteria</taxon>
        <taxon>Burkholderiales</taxon>
        <taxon>Comamonadaceae</taxon>
        <taxon>Acidovorax</taxon>
    </lineage>
</organism>
<evidence type="ECO:0000256" key="1">
    <source>
        <dbReference type="ARBA" id="ARBA00001946"/>
    </source>
</evidence>
<dbReference type="Proteomes" id="UP001501788">
    <property type="component" value="Unassembled WGS sequence"/>
</dbReference>
<feature type="region of interest" description="Disordered" evidence="22">
    <location>
        <begin position="1"/>
        <end position="24"/>
    </location>
</feature>
<dbReference type="EC" id="2.7.1.107" evidence="4 21"/>
<dbReference type="GO" id="GO:0016301">
    <property type="term" value="F:kinase activity"/>
    <property type="evidence" value="ECO:0007669"/>
    <property type="project" value="UniProtKB-KW"/>
</dbReference>
<keyword evidence="6" id="KW-1003">Cell membrane</keyword>
<evidence type="ECO:0000256" key="15">
    <source>
        <dbReference type="ARBA" id="ARBA00022842"/>
    </source>
</evidence>
<comment type="subcellular location">
    <subcellularLocation>
        <location evidence="2 21">Cell inner membrane</location>
        <topology evidence="2 21">Multi-pass membrane protein</topology>
    </subcellularLocation>
</comment>
<evidence type="ECO:0000256" key="9">
    <source>
        <dbReference type="ARBA" id="ARBA00022679"/>
    </source>
</evidence>
<dbReference type="InterPro" id="IPR000829">
    <property type="entry name" value="DAGK"/>
</dbReference>
<evidence type="ECO:0000256" key="6">
    <source>
        <dbReference type="ARBA" id="ARBA00022475"/>
    </source>
</evidence>
<keyword evidence="12 21" id="KW-0547">Nucleotide-binding</keyword>
<dbReference type="Pfam" id="PF01219">
    <property type="entry name" value="DAGK_prokar"/>
    <property type="match status" value="1"/>
</dbReference>
<keyword evidence="10 21" id="KW-0812">Transmembrane</keyword>
<comment type="function">
    <text evidence="21">Catalyzes the ATP-dependent phosphorylation of sn-l,2-diacylglycerol (DAG) to phosphatidic acid. Involved in the recycling of diacylglycerol produced as a by-product during membrane-derived oligosaccharide (MDO) biosynthesis.</text>
</comment>
<keyword evidence="17 21" id="KW-0443">Lipid metabolism</keyword>
<protein>
    <recommendedName>
        <fullName evidence="5 21">Diacylglycerol kinase</fullName>
        <ecNumber evidence="4 21">2.7.1.107</ecNumber>
    </recommendedName>
</protein>
<keyword evidence="20 21" id="KW-1208">Phospholipid metabolism</keyword>
<name>A0ABP8L376_9BURK</name>
<evidence type="ECO:0000256" key="2">
    <source>
        <dbReference type="ARBA" id="ARBA00004429"/>
    </source>
</evidence>
<keyword evidence="24" id="KW-1185">Reference proteome</keyword>
<proteinExistence type="inferred from homology"/>
<evidence type="ECO:0000256" key="10">
    <source>
        <dbReference type="ARBA" id="ARBA00022692"/>
    </source>
</evidence>
<dbReference type="EMBL" id="BAABEX010000007">
    <property type="protein sequence ID" value="GAA4420673.1"/>
    <property type="molecule type" value="Genomic_DNA"/>
</dbReference>
<comment type="catalytic activity">
    <reaction evidence="21">
        <text>a 1,2-diacyl-sn-glycerol + ATP = a 1,2-diacyl-sn-glycero-3-phosphate + ADP + H(+)</text>
        <dbReference type="Rhea" id="RHEA:10272"/>
        <dbReference type="ChEBI" id="CHEBI:15378"/>
        <dbReference type="ChEBI" id="CHEBI:17815"/>
        <dbReference type="ChEBI" id="CHEBI:30616"/>
        <dbReference type="ChEBI" id="CHEBI:58608"/>
        <dbReference type="ChEBI" id="CHEBI:456216"/>
        <dbReference type="EC" id="2.7.1.107"/>
    </reaction>
</comment>
<keyword evidence="19" id="KW-0594">Phospholipid biosynthesis</keyword>
<sequence>MPPPSSDRQDQPTPTGTAFDNPHKRRTGLSRLWHATGHSLQGLRAGWTEKAFRQEVLLATVMVPLAFVIGQTWVEVSVLCAVLALVLITELLNSAIEAAIDRIGPEWHELSGRAKDLGSAAVLLSLLLCGAVWGAAIYQRLTHG</sequence>
<evidence type="ECO:0000256" key="12">
    <source>
        <dbReference type="ARBA" id="ARBA00022741"/>
    </source>
</evidence>
<evidence type="ECO:0000256" key="18">
    <source>
        <dbReference type="ARBA" id="ARBA00023136"/>
    </source>
</evidence>
<comment type="similarity">
    <text evidence="3 21">Belongs to the bacterial diacylglycerol kinase family.</text>
</comment>
<keyword evidence="16 21" id="KW-1133">Transmembrane helix</keyword>
<evidence type="ECO:0000256" key="3">
    <source>
        <dbReference type="ARBA" id="ARBA00005967"/>
    </source>
</evidence>
<evidence type="ECO:0000256" key="17">
    <source>
        <dbReference type="ARBA" id="ARBA00023098"/>
    </source>
</evidence>
<dbReference type="RefSeq" id="WP_345061524.1">
    <property type="nucleotide sequence ID" value="NZ_BAABEX010000007.1"/>
</dbReference>
<dbReference type="Gene3D" id="1.10.287.3610">
    <property type="match status" value="1"/>
</dbReference>
<evidence type="ECO:0000313" key="24">
    <source>
        <dbReference type="Proteomes" id="UP001501788"/>
    </source>
</evidence>
<keyword evidence="11" id="KW-0479">Metal-binding</keyword>
<accession>A0ABP8L376</accession>
<feature type="transmembrane region" description="Helical" evidence="21">
    <location>
        <begin position="76"/>
        <end position="96"/>
    </location>
</feature>
<evidence type="ECO:0000256" key="7">
    <source>
        <dbReference type="ARBA" id="ARBA00022516"/>
    </source>
</evidence>
<evidence type="ECO:0000256" key="13">
    <source>
        <dbReference type="ARBA" id="ARBA00022777"/>
    </source>
</evidence>
<feature type="transmembrane region" description="Helical" evidence="21">
    <location>
        <begin position="117"/>
        <end position="138"/>
    </location>
</feature>
<keyword evidence="7" id="KW-0444">Lipid biosynthesis</keyword>
<evidence type="ECO:0000256" key="21">
    <source>
        <dbReference type="RuleBase" id="RU363065"/>
    </source>
</evidence>
<evidence type="ECO:0000256" key="11">
    <source>
        <dbReference type="ARBA" id="ARBA00022723"/>
    </source>
</evidence>
<evidence type="ECO:0000256" key="5">
    <source>
        <dbReference type="ARBA" id="ARBA00017575"/>
    </source>
</evidence>
<keyword evidence="18 21" id="KW-0472">Membrane</keyword>
<evidence type="ECO:0000256" key="4">
    <source>
        <dbReference type="ARBA" id="ARBA00012133"/>
    </source>
</evidence>
<evidence type="ECO:0000313" key="23">
    <source>
        <dbReference type="EMBL" id="GAA4420673.1"/>
    </source>
</evidence>
<dbReference type="PANTHER" id="PTHR34299:SF1">
    <property type="entry name" value="DIACYLGLYCEROL KINASE"/>
    <property type="match status" value="1"/>
</dbReference>
<dbReference type="InterPro" id="IPR036945">
    <property type="entry name" value="DAGK_sf"/>
</dbReference>
<dbReference type="InterPro" id="IPR033718">
    <property type="entry name" value="DAGK_prok"/>
</dbReference>
<comment type="caution">
    <text evidence="21">Lacks conserved residue(s) required for the propagation of feature annotation.</text>
</comment>
<keyword evidence="8 21" id="KW-0997">Cell inner membrane</keyword>
<evidence type="ECO:0000256" key="16">
    <source>
        <dbReference type="ARBA" id="ARBA00022989"/>
    </source>
</evidence>
<comment type="cofactor">
    <cofactor evidence="1">
        <name>Mg(2+)</name>
        <dbReference type="ChEBI" id="CHEBI:18420"/>
    </cofactor>
</comment>
<reference evidence="24" key="1">
    <citation type="journal article" date="2019" name="Int. J. Syst. Evol. Microbiol.">
        <title>The Global Catalogue of Microorganisms (GCM) 10K type strain sequencing project: providing services to taxonomists for standard genome sequencing and annotation.</title>
        <authorList>
            <consortium name="The Broad Institute Genomics Platform"/>
            <consortium name="The Broad Institute Genome Sequencing Center for Infectious Disease"/>
            <person name="Wu L."/>
            <person name="Ma J."/>
        </authorList>
    </citation>
    <scope>NUCLEOTIDE SEQUENCE [LARGE SCALE GENOMIC DNA]</scope>
    <source>
        <strain evidence="24">JCM 31890</strain>
    </source>
</reference>
<evidence type="ECO:0000256" key="14">
    <source>
        <dbReference type="ARBA" id="ARBA00022840"/>
    </source>
</evidence>
<evidence type="ECO:0000256" key="19">
    <source>
        <dbReference type="ARBA" id="ARBA00023209"/>
    </source>
</evidence>